<evidence type="ECO:0000313" key="6">
    <source>
        <dbReference type="Proteomes" id="UP001165080"/>
    </source>
</evidence>
<dbReference type="PANTHER" id="PTHR24198">
    <property type="entry name" value="ANKYRIN REPEAT AND PROTEIN KINASE DOMAIN-CONTAINING PROTEIN"/>
    <property type="match status" value="1"/>
</dbReference>
<feature type="repeat" description="ANK" evidence="3">
    <location>
        <begin position="101"/>
        <end position="133"/>
    </location>
</feature>
<feature type="compositionally biased region" description="Low complexity" evidence="4">
    <location>
        <begin position="706"/>
        <end position="728"/>
    </location>
</feature>
<dbReference type="InterPro" id="IPR002110">
    <property type="entry name" value="Ankyrin_rpt"/>
</dbReference>
<dbReference type="PANTHER" id="PTHR24198:SF165">
    <property type="entry name" value="ANKYRIN REPEAT-CONTAINING PROTEIN-RELATED"/>
    <property type="match status" value="1"/>
</dbReference>
<evidence type="ECO:0000256" key="4">
    <source>
        <dbReference type="SAM" id="MobiDB-lite"/>
    </source>
</evidence>
<dbReference type="SMART" id="SM00248">
    <property type="entry name" value="ANK"/>
    <property type="match status" value="5"/>
</dbReference>
<evidence type="ECO:0000256" key="2">
    <source>
        <dbReference type="ARBA" id="ARBA00023043"/>
    </source>
</evidence>
<comment type="caution">
    <text evidence="5">The sequence shown here is derived from an EMBL/GenBank/DDBJ whole genome shotgun (WGS) entry which is preliminary data.</text>
</comment>
<dbReference type="Proteomes" id="UP001165080">
    <property type="component" value="Unassembled WGS sequence"/>
</dbReference>
<dbReference type="Gene3D" id="1.25.40.20">
    <property type="entry name" value="Ankyrin repeat-containing domain"/>
    <property type="match status" value="2"/>
</dbReference>
<feature type="region of interest" description="Disordered" evidence="4">
    <location>
        <begin position="565"/>
        <end position="606"/>
    </location>
</feature>
<reference evidence="5 6" key="1">
    <citation type="journal article" date="2023" name="Commun. Biol.">
        <title>Reorganization of the ancestral sex-determining regions during the evolution of trioecy in Pleodorina starrii.</title>
        <authorList>
            <person name="Takahashi K."/>
            <person name="Suzuki S."/>
            <person name="Kawai-Toyooka H."/>
            <person name="Yamamoto K."/>
            <person name="Hamaji T."/>
            <person name="Ootsuki R."/>
            <person name="Yamaguchi H."/>
            <person name="Kawachi M."/>
            <person name="Higashiyama T."/>
            <person name="Nozaki H."/>
        </authorList>
    </citation>
    <scope>NUCLEOTIDE SEQUENCE [LARGE SCALE GENOMIC DNA]</scope>
    <source>
        <strain evidence="5 6">NIES-4479</strain>
    </source>
</reference>
<evidence type="ECO:0000256" key="3">
    <source>
        <dbReference type="PROSITE-ProRule" id="PRU00023"/>
    </source>
</evidence>
<dbReference type="PROSITE" id="PS50297">
    <property type="entry name" value="ANK_REP_REGION"/>
    <property type="match status" value="3"/>
</dbReference>
<name>A0A9W6BSF8_9CHLO</name>
<dbReference type="PRINTS" id="PR01415">
    <property type="entry name" value="ANKYRIN"/>
</dbReference>
<dbReference type="EMBL" id="BRXU01000017">
    <property type="protein sequence ID" value="GLC57115.1"/>
    <property type="molecule type" value="Genomic_DNA"/>
</dbReference>
<dbReference type="PROSITE" id="PS50088">
    <property type="entry name" value="ANK_REPEAT"/>
    <property type="match status" value="3"/>
</dbReference>
<keyword evidence="1" id="KW-0677">Repeat</keyword>
<feature type="compositionally biased region" description="Low complexity" evidence="4">
    <location>
        <begin position="654"/>
        <end position="670"/>
    </location>
</feature>
<feature type="region of interest" description="Disordered" evidence="4">
    <location>
        <begin position="516"/>
        <end position="539"/>
    </location>
</feature>
<keyword evidence="6" id="KW-1185">Reference proteome</keyword>
<feature type="compositionally biased region" description="Gly residues" evidence="4">
    <location>
        <begin position="643"/>
        <end position="653"/>
    </location>
</feature>
<feature type="region of interest" description="Disordered" evidence="4">
    <location>
        <begin position="623"/>
        <end position="740"/>
    </location>
</feature>
<dbReference type="AlphaFoldDB" id="A0A9W6BSF8"/>
<evidence type="ECO:0000313" key="5">
    <source>
        <dbReference type="EMBL" id="GLC57115.1"/>
    </source>
</evidence>
<keyword evidence="2 3" id="KW-0040">ANK repeat</keyword>
<feature type="compositionally biased region" description="Basic residues" evidence="4">
    <location>
        <begin position="524"/>
        <end position="535"/>
    </location>
</feature>
<feature type="repeat" description="ANK" evidence="3">
    <location>
        <begin position="230"/>
        <end position="253"/>
    </location>
</feature>
<feature type="compositionally biased region" description="Low complexity" evidence="4">
    <location>
        <begin position="467"/>
        <end position="478"/>
    </location>
</feature>
<dbReference type="SUPFAM" id="SSF48403">
    <property type="entry name" value="Ankyrin repeat"/>
    <property type="match status" value="1"/>
</dbReference>
<feature type="region of interest" description="Disordered" evidence="4">
    <location>
        <begin position="393"/>
        <end position="478"/>
    </location>
</feature>
<feature type="compositionally biased region" description="Low complexity" evidence="4">
    <location>
        <begin position="417"/>
        <end position="439"/>
    </location>
</feature>
<accession>A0A9W6BSF8</accession>
<gene>
    <name evidence="5" type="primary">PLEST003267</name>
    <name evidence="5" type="ORF">PLESTB_001184900</name>
</gene>
<protein>
    <submittedName>
        <fullName evidence="5">Uncharacterized protein</fullName>
    </submittedName>
</protein>
<evidence type="ECO:0000256" key="1">
    <source>
        <dbReference type="ARBA" id="ARBA00022737"/>
    </source>
</evidence>
<organism evidence="5 6">
    <name type="scientific">Pleodorina starrii</name>
    <dbReference type="NCBI Taxonomy" id="330485"/>
    <lineage>
        <taxon>Eukaryota</taxon>
        <taxon>Viridiplantae</taxon>
        <taxon>Chlorophyta</taxon>
        <taxon>core chlorophytes</taxon>
        <taxon>Chlorophyceae</taxon>
        <taxon>CS clade</taxon>
        <taxon>Chlamydomonadales</taxon>
        <taxon>Volvocaceae</taxon>
        <taxon>Pleodorina</taxon>
    </lineage>
</organism>
<proteinExistence type="predicted"/>
<feature type="region of interest" description="Disordered" evidence="4">
    <location>
        <begin position="319"/>
        <end position="370"/>
    </location>
</feature>
<feature type="non-terminal residue" evidence="5">
    <location>
        <position position="740"/>
    </location>
</feature>
<sequence>MGNIIAPSGASLSDAIADGDAVAAVEVLQAHPDLTRKRLGAKKRTLYHYCAASGQVAVLKSLCEHVWRSAPDEGAGAGRGEGGRGRPHPAILQYINASDQKGLTPLSLACKKGHAQVVAFLLTQGADPWVKDRLAGRTALHHAARANHPECINAILSSPLVQQQQEQELASGPGGSPAKLVDLPNNSGYTPLHYAAAAHSAEAAAALLRHGADPNAKTWQVGFGHIQLDRGSTPLHAAARYQSLDVAVLLLRHWDETLRRRDVTDPRVVENLQRIKPYQLPGIKLNKALFRVLDPGTPIKEIRELYGFVDGGGGGGKGGGAGGSGGGGGGGGGAAEAAGARKRKSKGFMSRQDDSDSCRMSCDGGISGSPEELTLTTEVAASAAATAAAAAAAVSSDRASPNMRLRRHASSGATPCQSQSQAVSAPEPSSSEPSVRTSRGSGGPRGRAPAPPTADRSQRRSCFLEESSAAPAAPASPFSPKTAALAGAGVSAGVSVSVSAGASAGAGASAFNACEDDRTEPHHAPSRQRSGRHRIAPSLPVPSFLNAPAAAAATAAAAAAAAAAAPSPSSGGLMGRTRSGAIMPLPPAFGGHSSSGPGPQLHRTRSLQNPAGAPVVVAVAAATPSSEGHVISTGELRDRSVHRGGGGGGGGVGIAAAGTDWPSTGFESSSSPPPEAGGGAAASLGGRVAPTSSWVVSEEPFPPRTPLTSRPSPHPQQQRLSARSQSAREGGFVLFGGTAA</sequence>
<feature type="repeat" description="ANK" evidence="3">
    <location>
        <begin position="187"/>
        <end position="219"/>
    </location>
</feature>
<dbReference type="Pfam" id="PF12796">
    <property type="entry name" value="Ank_2"/>
    <property type="match status" value="2"/>
</dbReference>
<feature type="compositionally biased region" description="Gly residues" evidence="4">
    <location>
        <begin position="319"/>
        <end position="334"/>
    </location>
</feature>
<dbReference type="InterPro" id="IPR036770">
    <property type="entry name" value="Ankyrin_rpt-contain_sf"/>
</dbReference>